<dbReference type="EMBL" id="NJBA01000003">
    <property type="protein sequence ID" value="OWP50939.1"/>
    <property type="molecule type" value="Genomic_DNA"/>
</dbReference>
<name>A0A246F9H0_PSENT</name>
<dbReference type="GO" id="GO:0016787">
    <property type="term" value="F:hydrolase activity"/>
    <property type="evidence" value="ECO:0007669"/>
    <property type="project" value="UniProtKB-KW"/>
</dbReference>
<keyword evidence="1" id="KW-0602">Photosynthesis</keyword>
<gene>
    <name evidence="5" type="ORF">CEG18_08680</name>
</gene>
<dbReference type="Pfam" id="PF14870">
    <property type="entry name" value="PSII_BNR"/>
    <property type="match status" value="2"/>
</dbReference>
<evidence type="ECO:0000313" key="6">
    <source>
        <dbReference type="Proteomes" id="UP000198145"/>
    </source>
</evidence>
<evidence type="ECO:0000256" key="2">
    <source>
        <dbReference type="ARBA" id="ARBA00023276"/>
    </source>
</evidence>
<dbReference type="Gene3D" id="2.130.10.10">
    <property type="entry name" value="YVTN repeat-like/Quinoprotein amine dehydrogenase"/>
    <property type="match status" value="2"/>
</dbReference>
<proteinExistence type="predicted"/>
<dbReference type="PANTHER" id="PTHR47199">
    <property type="entry name" value="PHOTOSYSTEM II STABILITY/ASSEMBLY FACTOR HCF136, CHLOROPLASTIC"/>
    <property type="match status" value="1"/>
</dbReference>
<evidence type="ECO:0000259" key="4">
    <source>
        <dbReference type="Pfam" id="PF14870"/>
    </source>
</evidence>
<feature type="domain" description="Photosynthesis system II assembly factor Ycf48/Hcf136-like" evidence="4">
    <location>
        <begin position="159"/>
        <end position="228"/>
    </location>
</feature>
<organism evidence="5 6">
    <name type="scientific">Pseudomonas nitroreducens</name>
    <dbReference type="NCBI Taxonomy" id="46680"/>
    <lineage>
        <taxon>Bacteria</taxon>
        <taxon>Pseudomonadati</taxon>
        <taxon>Pseudomonadota</taxon>
        <taxon>Gammaproteobacteria</taxon>
        <taxon>Pseudomonadales</taxon>
        <taxon>Pseudomonadaceae</taxon>
        <taxon>Pseudomonas</taxon>
    </lineage>
</organism>
<dbReference type="PANTHER" id="PTHR47199:SF2">
    <property type="entry name" value="PHOTOSYSTEM II STABILITY_ASSEMBLY FACTOR HCF136, CHLOROPLASTIC"/>
    <property type="match status" value="1"/>
</dbReference>
<accession>A0A246F9H0</accession>
<feature type="domain" description="Photosynthesis system II assembly factor Ycf48/Hcf136-like" evidence="4">
    <location>
        <begin position="62"/>
        <end position="120"/>
    </location>
</feature>
<protein>
    <submittedName>
        <fullName evidence="5">Glycosyl hydrolase</fullName>
    </submittedName>
</protein>
<evidence type="ECO:0000256" key="3">
    <source>
        <dbReference type="SAM" id="SignalP"/>
    </source>
</evidence>
<keyword evidence="3" id="KW-0732">Signal</keyword>
<dbReference type="AlphaFoldDB" id="A0A246F9H0"/>
<dbReference type="GO" id="GO:0009523">
    <property type="term" value="C:photosystem II"/>
    <property type="evidence" value="ECO:0007669"/>
    <property type="project" value="UniProtKB-KW"/>
</dbReference>
<feature type="chain" id="PRO_5013168060" evidence="3">
    <location>
        <begin position="23"/>
        <end position="361"/>
    </location>
</feature>
<dbReference type="InterPro" id="IPR028203">
    <property type="entry name" value="PSII_CF48-like_dom"/>
</dbReference>
<dbReference type="STRING" id="46680.GCA_000807755_00493"/>
<feature type="signal peptide" evidence="3">
    <location>
        <begin position="1"/>
        <end position="22"/>
    </location>
</feature>
<dbReference type="RefSeq" id="WP_088417139.1">
    <property type="nucleotide sequence ID" value="NZ_NJBA01000003.1"/>
</dbReference>
<dbReference type="SUPFAM" id="SSF50939">
    <property type="entry name" value="Sialidases"/>
    <property type="match status" value="1"/>
</dbReference>
<dbReference type="Proteomes" id="UP000198145">
    <property type="component" value="Unassembled WGS sequence"/>
</dbReference>
<dbReference type="InterPro" id="IPR015943">
    <property type="entry name" value="WD40/YVTN_repeat-like_dom_sf"/>
</dbReference>
<keyword evidence="2" id="KW-0604">Photosystem II</keyword>
<keyword evidence="5" id="KW-0378">Hydrolase</keyword>
<reference evidence="5 6" key="1">
    <citation type="submission" date="2017-06" db="EMBL/GenBank/DDBJ databases">
        <title>Draft genome of Pseudomonas nitroreducens DF05.</title>
        <authorList>
            <person name="Iyer R."/>
        </authorList>
    </citation>
    <scope>NUCLEOTIDE SEQUENCE [LARGE SCALE GENOMIC DNA]</scope>
    <source>
        <strain evidence="5 6">DF05</strain>
    </source>
</reference>
<dbReference type="InterPro" id="IPR036278">
    <property type="entry name" value="Sialidase_sf"/>
</dbReference>
<evidence type="ECO:0000256" key="1">
    <source>
        <dbReference type="ARBA" id="ARBA00022531"/>
    </source>
</evidence>
<sequence length="361" mass="38510">MQIPFKRLLLLGALLLAGGAHAGDDARGFVDVLDLPAAYSHVPSRVPLLAISRAGTRLVSAGARGHILYSDDGGSSWRQAEVPVSSDLTAVRFPTPQDGWAVGHDGVVLHSADGGKHWERQLDGRQVGQLMIDYYNAHPQPDNATWLAQAQRLKEEGADKPFLDLWFRDAKEGFVVGAFNLILHTTDGGQSWEPWNHRIDNPQALHLTAMTASGDDLFIVGEQGLLLRLAPRTVSGQESQPRFVALPSPYAGSFFGVVARPGLVFAYGLRGHAIRSLDGGDSWSAVDTGLPVSLTAASFDANGRLYLFSQAGQGLVSDDSGGSFKALDLAERLPVSGALAGPGRLLLVGARGVRENAMPVR</sequence>
<comment type="caution">
    <text evidence="5">The sequence shown here is derived from an EMBL/GenBank/DDBJ whole genome shotgun (WGS) entry which is preliminary data.</text>
</comment>
<dbReference type="GO" id="GO:0015979">
    <property type="term" value="P:photosynthesis"/>
    <property type="evidence" value="ECO:0007669"/>
    <property type="project" value="UniProtKB-KW"/>
</dbReference>
<evidence type="ECO:0000313" key="5">
    <source>
        <dbReference type="EMBL" id="OWP50939.1"/>
    </source>
</evidence>